<proteinExistence type="predicted"/>
<dbReference type="AlphaFoldDB" id="A0A2P6RXU3"/>
<organism evidence="1 2">
    <name type="scientific">Rosa chinensis</name>
    <name type="common">China rose</name>
    <dbReference type="NCBI Taxonomy" id="74649"/>
    <lineage>
        <taxon>Eukaryota</taxon>
        <taxon>Viridiplantae</taxon>
        <taxon>Streptophyta</taxon>
        <taxon>Embryophyta</taxon>
        <taxon>Tracheophyta</taxon>
        <taxon>Spermatophyta</taxon>
        <taxon>Magnoliopsida</taxon>
        <taxon>eudicotyledons</taxon>
        <taxon>Gunneridae</taxon>
        <taxon>Pentapetalae</taxon>
        <taxon>rosids</taxon>
        <taxon>fabids</taxon>
        <taxon>Rosales</taxon>
        <taxon>Rosaceae</taxon>
        <taxon>Rosoideae</taxon>
        <taxon>Rosoideae incertae sedis</taxon>
        <taxon>Rosa</taxon>
    </lineage>
</organism>
<dbReference type="Proteomes" id="UP000238479">
    <property type="component" value="Chromosome 2"/>
</dbReference>
<reference evidence="1 2" key="1">
    <citation type="journal article" date="2018" name="Nat. Genet.">
        <title>The Rosa genome provides new insights in the design of modern roses.</title>
        <authorList>
            <person name="Bendahmane M."/>
        </authorList>
    </citation>
    <scope>NUCLEOTIDE SEQUENCE [LARGE SCALE GENOMIC DNA]</scope>
    <source>
        <strain evidence="2">cv. Old Blush</strain>
    </source>
</reference>
<comment type="caution">
    <text evidence="1">The sequence shown here is derived from an EMBL/GenBank/DDBJ whole genome shotgun (WGS) entry which is preliminary data.</text>
</comment>
<protein>
    <submittedName>
        <fullName evidence="1">Uncharacterized protein</fullName>
    </submittedName>
</protein>
<evidence type="ECO:0000313" key="2">
    <source>
        <dbReference type="Proteomes" id="UP000238479"/>
    </source>
</evidence>
<dbReference type="EMBL" id="PDCK01000040">
    <property type="protein sequence ID" value="PRQ51247.1"/>
    <property type="molecule type" value="Genomic_DNA"/>
</dbReference>
<keyword evidence="2" id="KW-1185">Reference proteome</keyword>
<gene>
    <name evidence="1" type="ORF">RchiOBHm_Chr2g0142301</name>
</gene>
<name>A0A2P6RXU3_ROSCH</name>
<sequence length="81" mass="9466">MQNQPGYTICFWRFLLSSTSKELTCVGFFFSHITKIERVDCCSCKSFLAFDLRISIWFLQSPFLALLTVNSLPDFFKSVYM</sequence>
<evidence type="ECO:0000313" key="1">
    <source>
        <dbReference type="EMBL" id="PRQ51247.1"/>
    </source>
</evidence>
<accession>A0A2P6RXU3</accession>
<dbReference type="Gramene" id="PRQ51247">
    <property type="protein sequence ID" value="PRQ51247"/>
    <property type="gene ID" value="RchiOBHm_Chr2g0142301"/>
</dbReference>